<keyword evidence="1" id="KW-0479">Metal-binding</keyword>
<protein>
    <recommendedName>
        <fullName evidence="3">CCHC-type domain-containing protein</fullName>
    </recommendedName>
</protein>
<dbReference type="PROSITE" id="PS50158">
    <property type="entry name" value="ZF_CCHC"/>
    <property type="match status" value="1"/>
</dbReference>
<dbReference type="InterPro" id="IPR001878">
    <property type="entry name" value="Znf_CCHC"/>
</dbReference>
<feature type="region of interest" description="Disordered" evidence="2">
    <location>
        <begin position="595"/>
        <end position="628"/>
    </location>
</feature>
<dbReference type="GO" id="GO:0008270">
    <property type="term" value="F:zinc ion binding"/>
    <property type="evidence" value="ECO:0007669"/>
    <property type="project" value="UniProtKB-KW"/>
</dbReference>
<evidence type="ECO:0000256" key="2">
    <source>
        <dbReference type="SAM" id="MobiDB-lite"/>
    </source>
</evidence>
<dbReference type="Proteomes" id="UP000054166">
    <property type="component" value="Unassembled WGS sequence"/>
</dbReference>
<evidence type="ECO:0000259" key="3">
    <source>
        <dbReference type="PROSITE" id="PS50158"/>
    </source>
</evidence>
<reference evidence="5" key="2">
    <citation type="submission" date="2015-01" db="EMBL/GenBank/DDBJ databases">
        <title>Evolutionary Origins and Diversification of the Mycorrhizal Mutualists.</title>
        <authorList>
            <consortium name="DOE Joint Genome Institute"/>
            <consortium name="Mycorrhizal Genomics Consortium"/>
            <person name="Kohler A."/>
            <person name="Kuo A."/>
            <person name="Nagy L.G."/>
            <person name="Floudas D."/>
            <person name="Copeland A."/>
            <person name="Barry K.W."/>
            <person name="Cichocki N."/>
            <person name="Veneault-Fourrey C."/>
            <person name="LaButti K."/>
            <person name="Lindquist E.A."/>
            <person name="Lipzen A."/>
            <person name="Lundell T."/>
            <person name="Morin E."/>
            <person name="Murat C."/>
            <person name="Riley R."/>
            <person name="Ohm R."/>
            <person name="Sun H."/>
            <person name="Tunlid A."/>
            <person name="Henrissat B."/>
            <person name="Grigoriev I.V."/>
            <person name="Hibbett D.S."/>
            <person name="Martin F."/>
        </authorList>
    </citation>
    <scope>NUCLEOTIDE SEQUENCE [LARGE SCALE GENOMIC DNA]</scope>
    <source>
        <strain evidence="5">F 1598</strain>
    </source>
</reference>
<dbReference type="AlphaFoldDB" id="A0A0C3EX23"/>
<sequence length="824" mass="91297">MFSRPVHAVHLSQFTLPITSDSLTLLAIILDVSAIFCVRFAIPTMFCDLLAIIIYLLRFLMISGTFTSTPQPFPSSTLISATQQPHTSQSRSETPQTSHIAPSTHPITMPLRCDHSAPHFDPSRPRELRRYFTDLAAHFAQSEIDSDQEKKHYTCRYVDIDTEELWESRLEYSDGAKSFAEFVQAIYRLYPGAEGQRQWLVADMEKLVEERSRIGIRTLGDLGDYYRSFIVITTFLCGRNRLSDRDQSQAFMRGLSCDLCDRVLQRLQLKFPDHLYDDPYRLDDIYEAAQFILHGTATSVSVTAALCDPLIGSASPGIAEHCIKSPDIVKHRPSLREVGNHRTSSHRIAGDRIGSPEVVEDRLTSPEAKQYCPTSFRTADHHLTLWKVGKPCETSADVVEHRAGSRDIGARHVTSPEAAEHHVTSPEAIWHCPTSLPTADHHLTLRKVGKPCRTSADIVEHRAGSRDIGARHVTSPRSAEHCPTSDSLQTGSENDCANRNSVETPLCNFCGHPGHFIRQCIDAEEYIQLGKCRRTSEGKITLPTGSFVSWDVPGRFMKFRIDEWHRRNPGHLRAIGYMLGIVPAVSDLRPTMRMSSPSHFRVNPTAEVSDSSYSIPKRSDSTECELERPRDHTSIALIPPITLTCASPSLGIADHHATSHTVPTPSISYCEHSTPSADISSHSPTLHHDKNLQSACPDHTIKSDVESCIGNHIATSALHYSNISCITPDCFSSHSGYGPHGTSESIAPHRNMHILLPARSGIAPAADIPDPRLAASSCIKAIECELAQLRSRTKVTPHSPYCAPESADVSDHDADPAIIFRQSA</sequence>
<reference evidence="4 5" key="1">
    <citation type="submission" date="2014-04" db="EMBL/GenBank/DDBJ databases">
        <authorList>
            <consortium name="DOE Joint Genome Institute"/>
            <person name="Kuo A."/>
            <person name="Tarkka M."/>
            <person name="Buscot F."/>
            <person name="Kohler A."/>
            <person name="Nagy L.G."/>
            <person name="Floudas D."/>
            <person name="Copeland A."/>
            <person name="Barry K.W."/>
            <person name="Cichocki N."/>
            <person name="Veneault-Fourrey C."/>
            <person name="LaButti K."/>
            <person name="Lindquist E.A."/>
            <person name="Lipzen A."/>
            <person name="Lundell T."/>
            <person name="Morin E."/>
            <person name="Murat C."/>
            <person name="Sun H."/>
            <person name="Tunlid A."/>
            <person name="Henrissat B."/>
            <person name="Grigoriev I.V."/>
            <person name="Hibbett D.S."/>
            <person name="Martin F."/>
            <person name="Nordberg H.P."/>
            <person name="Cantor M.N."/>
            <person name="Hua S.X."/>
        </authorList>
    </citation>
    <scope>NUCLEOTIDE SEQUENCE [LARGE SCALE GENOMIC DNA]</scope>
    <source>
        <strain evidence="4 5">F 1598</strain>
    </source>
</reference>
<keyword evidence="5" id="KW-1185">Reference proteome</keyword>
<evidence type="ECO:0000256" key="1">
    <source>
        <dbReference type="PROSITE-ProRule" id="PRU00047"/>
    </source>
</evidence>
<feature type="compositionally biased region" description="Basic and acidic residues" evidence="2">
    <location>
        <begin position="617"/>
        <end position="628"/>
    </location>
</feature>
<feature type="region of interest" description="Disordered" evidence="2">
    <location>
        <begin position="77"/>
        <end position="103"/>
    </location>
</feature>
<gene>
    <name evidence="4" type="ORF">PILCRDRAFT_16027</name>
</gene>
<dbReference type="EMBL" id="KN833122">
    <property type="protein sequence ID" value="KIM72559.1"/>
    <property type="molecule type" value="Genomic_DNA"/>
</dbReference>
<evidence type="ECO:0000313" key="4">
    <source>
        <dbReference type="EMBL" id="KIM72559.1"/>
    </source>
</evidence>
<accession>A0A0C3EX23</accession>
<dbReference type="InParanoid" id="A0A0C3EX23"/>
<name>A0A0C3EX23_PILCF</name>
<keyword evidence="1" id="KW-0862">Zinc</keyword>
<feature type="domain" description="CCHC-type" evidence="3">
    <location>
        <begin position="507"/>
        <end position="520"/>
    </location>
</feature>
<dbReference type="HOGENOM" id="CLU_343576_0_0_1"/>
<dbReference type="GO" id="GO:0003676">
    <property type="term" value="F:nucleic acid binding"/>
    <property type="evidence" value="ECO:0007669"/>
    <property type="project" value="InterPro"/>
</dbReference>
<feature type="compositionally biased region" description="Polar residues" evidence="2">
    <location>
        <begin position="77"/>
        <end position="101"/>
    </location>
</feature>
<dbReference type="OrthoDB" id="3260546at2759"/>
<keyword evidence="1" id="KW-0863">Zinc-finger</keyword>
<dbReference type="STRING" id="765440.A0A0C3EX23"/>
<feature type="region of interest" description="Disordered" evidence="2">
    <location>
        <begin position="473"/>
        <end position="492"/>
    </location>
</feature>
<proteinExistence type="predicted"/>
<evidence type="ECO:0000313" key="5">
    <source>
        <dbReference type="Proteomes" id="UP000054166"/>
    </source>
</evidence>
<organism evidence="4 5">
    <name type="scientific">Piloderma croceum (strain F 1598)</name>
    <dbReference type="NCBI Taxonomy" id="765440"/>
    <lineage>
        <taxon>Eukaryota</taxon>
        <taxon>Fungi</taxon>
        <taxon>Dikarya</taxon>
        <taxon>Basidiomycota</taxon>
        <taxon>Agaricomycotina</taxon>
        <taxon>Agaricomycetes</taxon>
        <taxon>Agaricomycetidae</taxon>
        <taxon>Atheliales</taxon>
        <taxon>Atheliaceae</taxon>
        <taxon>Piloderma</taxon>
    </lineage>
</organism>